<evidence type="ECO:0000313" key="1">
    <source>
        <dbReference type="EMBL" id="EBO7629135.1"/>
    </source>
</evidence>
<dbReference type="PANTHER" id="PTHR34413:SF1">
    <property type="entry name" value="CYTOPLASMIC PROTEIN"/>
    <property type="match status" value="1"/>
</dbReference>
<dbReference type="Pfam" id="PF02413">
    <property type="entry name" value="Caudo_TAP"/>
    <property type="match status" value="1"/>
</dbReference>
<accession>A0A5U1N744</accession>
<dbReference type="InterPro" id="IPR003458">
    <property type="entry name" value="Phage_T4_Gp38_tail_assem"/>
</dbReference>
<protein>
    <submittedName>
        <fullName evidence="1">Tail fiber assembly protein</fullName>
    </submittedName>
</protein>
<dbReference type="InterPro" id="IPR051220">
    <property type="entry name" value="TFA_Chaperone"/>
</dbReference>
<organism evidence="1">
    <name type="scientific">Salmonella enterica</name>
    <name type="common">Salmonella choleraesuis</name>
    <dbReference type="NCBI Taxonomy" id="28901"/>
    <lineage>
        <taxon>Bacteria</taxon>
        <taxon>Pseudomonadati</taxon>
        <taxon>Pseudomonadota</taxon>
        <taxon>Gammaproteobacteria</taxon>
        <taxon>Enterobacterales</taxon>
        <taxon>Enterobacteriaceae</taxon>
        <taxon>Salmonella</taxon>
    </lineage>
</organism>
<dbReference type="PANTHER" id="PTHR34413">
    <property type="entry name" value="PROPHAGE TAIL FIBER ASSEMBLY PROTEIN HOMOLOG TFAE-RELATED-RELATED"/>
    <property type="match status" value="1"/>
</dbReference>
<proteinExistence type="predicted"/>
<gene>
    <name evidence="1" type="ORF">D1V22_11665</name>
</gene>
<sequence>MRAYFIPSVPTFIPESWKNDGTYTAENWPQEAILLSDIETETYWMKEPPEGKILGVISGKPSWIDIPPPTKEALVKLAESERQRRIDAANEFLNSKQWPGRAAIGRLKGDDLLQYNLWLDYLDALEVVDTSSGTGIEWPDKP</sequence>
<name>A0A5U1N744_SALER</name>
<dbReference type="EMBL" id="AAGJNX010000002">
    <property type="protein sequence ID" value="EBO7629135.1"/>
    <property type="molecule type" value="Genomic_DNA"/>
</dbReference>
<reference evidence="1" key="1">
    <citation type="submission" date="2018-08" db="EMBL/GenBank/DDBJ databases">
        <authorList>
            <consortium name="PulseNet: The National Subtyping Network for Foodborne Disease Surveillance"/>
            <person name="Tarr C.L."/>
            <person name="Trees E."/>
            <person name="Katz L.S."/>
            <person name="Carleton-Romer H.A."/>
            <person name="Stroika S."/>
            <person name="Kucerova Z."/>
            <person name="Roache K.F."/>
            <person name="Sabol A.L."/>
            <person name="Besser J."/>
            <person name="Gerner-Smidt P."/>
        </authorList>
    </citation>
    <scope>NUCLEOTIDE SEQUENCE</scope>
    <source>
        <strain evidence="1">PNUSAS050389</strain>
    </source>
</reference>
<dbReference type="AlphaFoldDB" id="A0A5U1N744"/>
<comment type="caution">
    <text evidence="1">The sequence shown here is derived from an EMBL/GenBank/DDBJ whole genome shotgun (WGS) entry which is preliminary data.</text>
</comment>